<feature type="transmembrane region" description="Helical" evidence="1">
    <location>
        <begin position="31"/>
        <end position="48"/>
    </location>
</feature>
<keyword evidence="1" id="KW-0472">Membrane</keyword>
<accession>A0ABW6B222</accession>
<name>A0ABW6B222_9SPHI</name>
<gene>
    <name evidence="2" type="ORF">ACFS6J_11930</name>
</gene>
<reference evidence="3" key="1">
    <citation type="journal article" date="2019" name="Int. J. Syst. Evol. Microbiol.">
        <title>The Global Catalogue of Microorganisms (GCM) 10K type strain sequencing project: providing services to taxonomists for standard genome sequencing and annotation.</title>
        <authorList>
            <consortium name="The Broad Institute Genomics Platform"/>
            <consortium name="The Broad Institute Genome Sequencing Center for Infectious Disease"/>
            <person name="Wu L."/>
            <person name="Ma J."/>
        </authorList>
    </citation>
    <scope>NUCLEOTIDE SEQUENCE [LARGE SCALE GENOMIC DNA]</scope>
    <source>
        <strain evidence="3">KCTC 23098</strain>
    </source>
</reference>
<protein>
    <recommendedName>
        <fullName evidence="4">YcxB-like protein domain-containing protein</fullName>
    </recommendedName>
</protein>
<keyword evidence="3" id="KW-1185">Reference proteome</keyword>
<keyword evidence="1" id="KW-1133">Transmembrane helix</keyword>
<evidence type="ECO:0008006" key="4">
    <source>
        <dbReference type="Google" id="ProtNLM"/>
    </source>
</evidence>
<organism evidence="2 3">
    <name type="scientific">Olivibacter jilunii</name>
    <dbReference type="NCBI Taxonomy" id="985016"/>
    <lineage>
        <taxon>Bacteria</taxon>
        <taxon>Pseudomonadati</taxon>
        <taxon>Bacteroidota</taxon>
        <taxon>Sphingobacteriia</taxon>
        <taxon>Sphingobacteriales</taxon>
        <taxon>Sphingobacteriaceae</taxon>
        <taxon>Olivibacter</taxon>
    </lineage>
</organism>
<dbReference type="Proteomes" id="UP001597560">
    <property type="component" value="Unassembled WGS sequence"/>
</dbReference>
<evidence type="ECO:0000313" key="3">
    <source>
        <dbReference type="Proteomes" id="UP001597560"/>
    </source>
</evidence>
<evidence type="ECO:0000313" key="2">
    <source>
        <dbReference type="EMBL" id="MFD2962499.1"/>
    </source>
</evidence>
<keyword evidence="1" id="KW-0812">Transmembrane</keyword>
<comment type="caution">
    <text evidence="2">The sequence shown here is derived from an EMBL/GenBank/DDBJ whole genome shotgun (WGS) entry which is preliminary data.</text>
</comment>
<dbReference type="EMBL" id="JBHUPA010000007">
    <property type="protein sequence ID" value="MFD2962499.1"/>
    <property type="molecule type" value="Genomic_DNA"/>
</dbReference>
<dbReference type="RefSeq" id="WP_377610727.1">
    <property type="nucleotide sequence ID" value="NZ_JBHUPA010000007.1"/>
</dbReference>
<sequence length="187" mass="22460">MRTLKDFNWQKSIQTRRLVIKETWLDKFDRFVIYLIFSAGVIVPALIFFDPSRNKRHDDMWWLAILPSVVCLYIIYRKATEKRLTIIGTQLDTKQNRTVLLRYAKKYGYHIFMDSQNLLVFTERNTDFNDDYRKSRIFLLTDNKILFAIIQDRFKLNLPVITSYFTTLLDIKRFLKVAPNTLEETET</sequence>
<feature type="transmembrane region" description="Helical" evidence="1">
    <location>
        <begin position="60"/>
        <end position="76"/>
    </location>
</feature>
<proteinExistence type="predicted"/>
<evidence type="ECO:0000256" key="1">
    <source>
        <dbReference type="SAM" id="Phobius"/>
    </source>
</evidence>